<comment type="caution">
    <text evidence="4">The sequence shown here is derived from an EMBL/GenBank/DDBJ whole genome shotgun (WGS) entry which is preliminary data.</text>
</comment>
<dbReference type="Gene3D" id="2.40.10.120">
    <property type="match status" value="1"/>
</dbReference>
<dbReference type="InterPro" id="IPR001478">
    <property type="entry name" value="PDZ"/>
</dbReference>
<dbReference type="InterPro" id="IPR041489">
    <property type="entry name" value="PDZ_6"/>
</dbReference>
<organism evidence="4 5">
    <name type="scientific">Eragrostis curvula</name>
    <name type="common">weeping love grass</name>
    <dbReference type="NCBI Taxonomy" id="38414"/>
    <lineage>
        <taxon>Eukaryota</taxon>
        <taxon>Viridiplantae</taxon>
        <taxon>Streptophyta</taxon>
        <taxon>Embryophyta</taxon>
        <taxon>Tracheophyta</taxon>
        <taxon>Spermatophyta</taxon>
        <taxon>Magnoliopsida</taxon>
        <taxon>Liliopsida</taxon>
        <taxon>Poales</taxon>
        <taxon>Poaceae</taxon>
        <taxon>PACMAD clade</taxon>
        <taxon>Chloridoideae</taxon>
        <taxon>Eragrostideae</taxon>
        <taxon>Eragrostidinae</taxon>
        <taxon>Eragrostis</taxon>
    </lineage>
</organism>
<dbReference type="OrthoDB" id="646838at2759"/>
<dbReference type="Gene3D" id="2.30.42.10">
    <property type="match status" value="1"/>
</dbReference>
<dbReference type="Pfam" id="PF17820">
    <property type="entry name" value="PDZ_6"/>
    <property type="match status" value="1"/>
</dbReference>
<dbReference type="GO" id="GO:0006508">
    <property type="term" value="P:proteolysis"/>
    <property type="evidence" value="ECO:0007669"/>
    <property type="project" value="InterPro"/>
</dbReference>
<protein>
    <recommendedName>
        <fullName evidence="3">PDZ domain-containing protein</fullName>
    </recommendedName>
</protein>
<dbReference type="AlphaFoldDB" id="A0A5J9UNT0"/>
<feature type="compositionally biased region" description="Basic residues" evidence="2">
    <location>
        <begin position="16"/>
        <end position="31"/>
    </location>
</feature>
<evidence type="ECO:0000256" key="2">
    <source>
        <dbReference type="SAM" id="MobiDB-lite"/>
    </source>
</evidence>
<dbReference type="SUPFAM" id="SSF50494">
    <property type="entry name" value="Trypsin-like serine proteases"/>
    <property type="match status" value="1"/>
</dbReference>
<dbReference type="SUPFAM" id="SSF50156">
    <property type="entry name" value="PDZ domain-like"/>
    <property type="match status" value="1"/>
</dbReference>
<dbReference type="PANTHER" id="PTHR47389">
    <property type="entry name" value="OS09G0436400 PROTEIN"/>
    <property type="match status" value="1"/>
</dbReference>
<dbReference type="Proteomes" id="UP000324897">
    <property type="component" value="Chromosome 2"/>
</dbReference>
<keyword evidence="5" id="KW-1185">Reference proteome</keyword>
<proteinExistence type="inferred from homology"/>
<dbReference type="Gramene" id="TVU25413">
    <property type="protein sequence ID" value="TVU25413"/>
    <property type="gene ID" value="EJB05_27908"/>
</dbReference>
<evidence type="ECO:0000313" key="5">
    <source>
        <dbReference type="Proteomes" id="UP000324897"/>
    </source>
</evidence>
<sequence>MLFTAEEEREEASGYRRTRSRAGRRQQRSRPRRSESLEAVTITGRPHGRKRGKRASSTTADAAVPVIKTAARSRLRSNRGARIVEASVTERKRKGIRESDNYDDESGREAKKMSLGDAAMEEEEEEAQGGQEEEEQEEVSSAPSSPLCEPYIHREVIRIDSNGVEVYKPIGSETFKAYEKSDAKFNEKLDRKMKLPTLDSSFPSTCLNDPQFLHVRELASKTLVEAGKFVFGLSSSVGGEPLTQCTGFLIDRNKDGTGIILTSAHLIRTKHPSLDNWLCKDEYATDAQVVVHLPGNITENAHLLYYQKHYNIALFRSKVKLSVELPFFNDNVSCGEMVFMLGRDEKSIMRVSSGRVQCSNPNLYERYHFMYAYGAGATPKCTTGGPAIDFDGKIVGMSNATKKGSFVPTAIILKWKNLWQTYGHIPRPHLGLKLWAIKFLDAPQIENILYNCGTDDGLIVKEVSNGSLAEKVGIRVGDIIECLNGNTVSSMIQLENMLLCLSEQHLSEKNEQDSKIDVKIVIFRTRKGKRKIINMTLDVTDEGEEVHLIVLLLLEKRHLHRLATGQVSEVKKRG</sequence>
<feature type="compositionally biased region" description="Acidic residues" evidence="2">
    <location>
        <begin position="1"/>
        <end position="10"/>
    </location>
</feature>
<gene>
    <name evidence="4" type="ORF">EJB05_27908</name>
</gene>
<evidence type="ECO:0000256" key="1">
    <source>
        <dbReference type="ARBA" id="ARBA00010541"/>
    </source>
</evidence>
<feature type="compositionally biased region" description="Acidic residues" evidence="2">
    <location>
        <begin position="119"/>
        <end position="138"/>
    </location>
</feature>
<dbReference type="Pfam" id="PF13365">
    <property type="entry name" value="Trypsin_2"/>
    <property type="match status" value="1"/>
</dbReference>
<feature type="domain" description="PDZ" evidence="3">
    <location>
        <begin position="457"/>
        <end position="491"/>
    </location>
</feature>
<evidence type="ECO:0000259" key="3">
    <source>
        <dbReference type="PROSITE" id="PS50106"/>
    </source>
</evidence>
<feature type="compositionally biased region" description="Basic and acidic residues" evidence="2">
    <location>
        <begin position="96"/>
        <end position="114"/>
    </location>
</feature>
<evidence type="ECO:0000313" key="4">
    <source>
        <dbReference type="EMBL" id="TVU25413.1"/>
    </source>
</evidence>
<accession>A0A5J9UNT0</accession>
<dbReference type="InterPro" id="IPR036034">
    <property type="entry name" value="PDZ_sf"/>
</dbReference>
<name>A0A5J9UNT0_9POAL</name>
<dbReference type="PANTHER" id="PTHR47389:SF5">
    <property type="entry name" value="OS09G0436700 PROTEIN"/>
    <property type="match status" value="1"/>
</dbReference>
<dbReference type="GO" id="GO:0004252">
    <property type="term" value="F:serine-type endopeptidase activity"/>
    <property type="evidence" value="ECO:0007669"/>
    <property type="project" value="InterPro"/>
</dbReference>
<reference evidence="4 5" key="1">
    <citation type="journal article" date="2019" name="Sci. Rep.">
        <title>A high-quality genome of Eragrostis curvula grass provides insights into Poaceae evolution and supports new strategies to enhance forage quality.</title>
        <authorList>
            <person name="Carballo J."/>
            <person name="Santos B.A.C.M."/>
            <person name="Zappacosta D."/>
            <person name="Garbus I."/>
            <person name="Selva J.P."/>
            <person name="Gallo C.A."/>
            <person name="Diaz A."/>
            <person name="Albertini E."/>
            <person name="Caccamo M."/>
            <person name="Echenique V."/>
        </authorList>
    </citation>
    <scope>NUCLEOTIDE SEQUENCE [LARGE SCALE GENOMIC DNA]</scope>
    <source>
        <strain evidence="5">cv. Victoria</strain>
        <tissue evidence="4">Leaf</tissue>
    </source>
</reference>
<dbReference type="PRINTS" id="PR00834">
    <property type="entry name" value="PROTEASES2C"/>
</dbReference>
<feature type="region of interest" description="Disordered" evidence="2">
    <location>
        <begin position="1"/>
        <end position="147"/>
    </location>
</feature>
<dbReference type="InterPro" id="IPR009003">
    <property type="entry name" value="Peptidase_S1_PA"/>
</dbReference>
<dbReference type="InterPro" id="IPR001940">
    <property type="entry name" value="Peptidase_S1C"/>
</dbReference>
<dbReference type="EMBL" id="RWGY01000013">
    <property type="protein sequence ID" value="TVU25413.1"/>
    <property type="molecule type" value="Genomic_DNA"/>
</dbReference>
<comment type="similarity">
    <text evidence="1">Belongs to the peptidase S1C family.</text>
</comment>
<dbReference type="PROSITE" id="PS50106">
    <property type="entry name" value="PDZ"/>
    <property type="match status" value="1"/>
</dbReference>